<dbReference type="PANTHER" id="PTHR11206">
    <property type="entry name" value="MULTIDRUG RESISTANCE PROTEIN"/>
    <property type="match status" value="1"/>
</dbReference>
<keyword evidence="8" id="KW-1185">Reference proteome</keyword>
<dbReference type="Proteomes" id="UP001497457">
    <property type="component" value="Chromosome 2b"/>
</dbReference>
<feature type="transmembrane region" description="Helical" evidence="6">
    <location>
        <begin position="401"/>
        <end position="421"/>
    </location>
</feature>
<dbReference type="InterPro" id="IPR002528">
    <property type="entry name" value="MATE_fam"/>
</dbReference>
<feature type="transmembrane region" description="Helical" evidence="6">
    <location>
        <begin position="433"/>
        <end position="456"/>
    </location>
</feature>
<dbReference type="Pfam" id="PF01554">
    <property type="entry name" value="MatE"/>
    <property type="match status" value="2"/>
</dbReference>
<feature type="transmembrane region" description="Helical" evidence="6">
    <location>
        <begin position="68"/>
        <end position="91"/>
    </location>
</feature>
<evidence type="ECO:0000256" key="4">
    <source>
        <dbReference type="ARBA" id="ARBA00022989"/>
    </source>
</evidence>
<evidence type="ECO:0000256" key="5">
    <source>
        <dbReference type="ARBA" id="ARBA00023136"/>
    </source>
</evidence>
<feature type="transmembrane region" description="Helical" evidence="6">
    <location>
        <begin position="112"/>
        <end position="136"/>
    </location>
</feature>
<feature type="transmembrane region" description="Helical" evidence="6">
    <location>
        <begin position="142"/>
        <end position="163"/>
    </location>
</feature>
<reference evidence="8" key="1">
    <citation type="submission" date="2024-06" db="EMBL/GenBank/DDBJ databases">
        <authorList>
            <person name="Ryan C."/>
        </authorList>
    </citation>
    <scope>NUCLEOTIDE SEQUENCE [LARGE SCALE GENOMIC DNA]</scope>
</reference>
<sequence length="478" mass="50729">MEAPLLTLTASGKKSGEGKESLVFTEIKKQLYLAGPLVAGQLLQNIVQMISIIFVGHVGKLPLAGASVASSFATVTGFSLLGGMAYSLETLCGQAFGATRHHMLGVYKQRAMVVLSLVSLPAAAVWACAGQILAWCGMDPEIAAAAGGYIRWLIPALFAYGPLQCHVRFLQAQNAVVPVMLSSGATAMAHVAVCWLLVHGLGMGSNGAALGTAVSNLVNLSILAVYVRVSPACRDTWTGFSMEAFRGVGDFLKLAVPSALMVCMVWWSFELLVLLSGLLPNPKLETAVFSISMNIAFMAFMVPLGLSAAISTRVSNELGAGRPEAARLATRVIMVIAFLVCAAEGLVVLLVRNIWGLAYSNNEEVTKYTVRITPTLAVAIFLDGLQGVLSGVIRGCGQQKIGAFISIASYYIVGVPSAFFFAFLCHLGGKGLWFGQICGMVVQMVLLLSITLCTNWDKEVLKANERVFGSTYPVDMLT</sequence>
<dbReference type="InterPro" id="IPR045069">
    <property type="entry name" value="MATE_euk"/>
</dbReference>
<evidence type="ECO:0000256" key="6">
    <source>
        <dbReference type="RuleBase" id="RU004914"/>
    </source>
</evidence>
<comment type="similarity">
    <text evidence="2 6">Belongs to the multi antimicrobial extrusion (MATE) (TC 2.A.66.1) family.</text>
</comment>
<keyword evidence="5 6" id="KW-0472">Membrane</keyword>
<dbReference type="CDD" id="cd13132">
    <property type="entry name" value="MATE_eukaryotic"/>
    <property type="match status" value="1"/>
</dbReference>
<evidence type="ECO:0000313" key="8">
    <source>
        <dbReference type="Proteomes" id="UP001497457"/>
    </source>
</evidence>
<dbReference type="GO" id="GO:0016020">
    <property type="term" value="C:membrane"/>
    <property type="evidence" value="ECO:0007669"/>
    <property type="project" value="UniProtKB-SubCell"/>
</dbReference>
<dbReference type="EMBL" id="OZ075112">
    <property type="protein sequence ID" value="CAL4969886.1"/>
    <property type="molecule type" value="Genomic_DNA"/>
</dbReference>
<evidence type="ECO:0000256" key="3">
    <source>
        <dbReference type="ARBA" id="ARBA00022692"/>
    </source>
</evidence>
<evidence type="ECO:0000256" key="2">
    <source>
        <dbReference type="ARBA" id="ARBA00010199"/>
    </source>
</evidence>
<proteinExistence type="inferred from homology"/>
<feature type="transmembrane region" description="Helical" evidence="6">
    <location>
        <begin position="31"/>
        <end position="56"/>
    </location>
</feature>
<accession>A0ABC8ZXS0</accession>
<gene>
    <name evidence="7" type="ORF">URODEC1_LOCUS49815</name>
</gene>
<dbReference type="NCBIfam" id="TIGR00797">
    <property type="entry name" value="matE"/>
    <property type="match status" value="1"/>
</dbReference>
<keyword evidence="3 6" id="KW-0812">Transmembrane</keyword>
<feature type="transmembrane region" description="Helical" evidence="6">
    <location>
        <begin position="175"/>
        <end position="198"/>
    </location>
</feature>
<organism evidence="7 8">
    <name type="scientific">Urochloa decumbens</name>
    <dbReference type="NCBI Taxonomy" id="240449"/>
    <lineage>
        <taxon>Eukaryota</taxon>
        <taxon>Viridiplantae</taxon>
        <taxon>Streptophyta</taxon>
        <taxon>Embryophyta</taxon>
        <taxon>Tracheophyta</taxon>
        <taxon>Spermatophyta</taxon>
        <taxon>Magnoliopsida</taxon>
        <taxon>Liliopsida</taxon>
        <taxon>Poales</taxon>
        <taxon>Poaceae</taxon>
        <taxon>PACMAD clade</taxon>
        <taxon>Panicoideae</taxon>
        <taxon>Panicodae</taxon>
        <taxon>Paniceae</taxon>
        <taxon>Melinidinae</taxon>
        <taxon>Urochloa</taxon>
    </lineage>
</organism>
<keyword evidence="4 6" id="KW-1133">Transmembrane helix</keyword>
<feature type="transmembrane region" description="Helical" evidence="6">
    <location>
        <begin position="371"/>
        <end position="389"/>
    </location>
</feature>
<protein>
    <recommendedName>
        <fullName evidence="6">Protein DETOXIFICATION</fullName>
    </recommendedName>
    <alternativeName>
        <fullName evidence="6">Multidrug and toxic compound extrusion protein</fullName>
    </alternativeName>
</protein>
<reference evidence="7 8" key="2">
    <citation type="submission" date="2024-10" db="EMBL/GenBank/DDBJ databases">
        <authorList>
            <person name="Ryan C."/>
        </authorList>
    </citation>
    <scope>NUCLEOTIDE SEQUENCE [LARGE SCALE GENOMIC DNA]</scope>
</reference>
<feature type="transmembrane region" description="Helical" evidence="6">
    <location>
        <begin position="210"/>
        <end position="229"/>
    </location>
</feature>
<dbReference type="AlphaFoldDB" id="A0ABC8ZXS0"/>
<name>A0ABC8ZXS0_9POAL</name>
<feature type="transmembrane region" description="Helical" evidence="6">
    <location>
        <begin position="250"/>
        <end position="269"/>
    </location>
</feature>
<evidence type="ECO:0000313" key="7">
    <source>
        <dbReference type="EMBL" id="CAL4969886.1"/>
    </source>
</evidence>
<evidence type="ECO:0000256" key="1">
    <source>
        <dbReference type="ARBA" id="ARBA00004141"/>
    </source>
</evidence>
<comment type="subcellular location">
    <subcellularLocation>
        <location evidence="1">Membrane</location>
        <topology evidence="1">Multi-pass membrane protein</topology>
    </subcellularLocation>
</comment>
<feature type="transmembrane region" description="Helical" evidence="6">
    <location>
        <begin position="289"/>
        <end position="311"/>
    </location>
</feature>
<feature type="transmembrane region" description="Helical" evidence="6">
    <location>
        <begin position="332"/>
        <end position="351"/>
    </location>
</feature>